<dbReference type="Proteomes" id="UP000014500">
    <property type="component" value="Unassembled WGS sequence"/>
</dbReference>
<dbReference type="PANTHER" id="PTHR47331">
    <property type="entry name" value="PHD-TYPE DOMAIN-CONTAINING PROTEIN"/>
    <property type="match status" value="1"/>
</dbReference>
<keyword evidence="2" id="KW-1185">Reference proteome</keyword>
<dbReference type="AlphaFoldDB" id="T1IZL0"/>
<proteinExistence type="predicted"/>
<dbReference type="STRING" id="126957.T1IZL0"/>
<dbReference type="EMBL" id="AFFK01020479">
    <property type="status" value="NOT_ANNOTATED_CDS"/>
    <property type="molecule type" value="Genomic_DNA"/>
</dbReference>
<dbReference type="PhylomeDB" id="T1IZL0"/>
<accession>T1IZL0</accession>
<evidence type="ECO:0000313" key="1">
    <source>
        <dbReference type="EnsemblMetazoa" id="SMAR006688-PA"/>
    </source>
</evidence>
<reference evidence="2" key="1">
    <citation type="submission" date="2011-05" db="EMBL/GenBank/DDBJ databases">
        <authorList>
            <person name="Richards S.R."/>
            <person name="Qu J."/>
            <person name="Jiang H."/>
            <person name="Jhangiani S.N."/>
            <person name="Agravi P."/>
            <person name="Goodspeed R."/>
            <person name="Gross S."/>
            <person name="Mandapat C."/>
            <person name="Jackson L."/>
            <person name="Mathew T."/>
            <person name="Pu L."/>
            <person name="Thornton R."/>
            <person name="Saada N."/>
            <person name="Wilczek-Boney K.B."/>
            <person name="Lee S."/>
            <person name="Kovar C."/>
            <person name="Wu Y."/>
            <person name="Scherer S.E."/>
            <person name="Worley K.C."/>
            <person name="Muzny D.M."/>
            <person name="Gibbs R."/>
        </authorList>
    </citation>
    <scope>NUCLEOTIDE SEQUENCE</scope>
    <source>
        <strain evidence="2">Brora</strain>
    </source>
</reference>
<evidence type="ECO:0000313" key="2">
    <source>
        <dbReference type="Proteomes" id="UP000014500"/>
    </source>
</evidence>
<dbReference type="eggNOG" id="KOG0017">
    <property type="taxonomic scope" value="Eukaryota"/>
</dbReference>
<dbReference type="PANTHER" id="PTHR47331:SF6">
    <property type="entry name" value="DOUBLECORTIN DOMAIN-CONTAINING PROTEIN"/>
    <property type="match status" value="1"/>
</dbReference>
<reference evidence="1" key="2">
    <citation type="submission" date="2015-02" db="UniProtKB">
        <authorList>
            <consortium name="EnsemblMetazoa"/>
        </authorList>
    </citation>
    <scope>IDENTIFICATION</scope>
</reference>
<name>T1IZL0_STRMM</name>
<dbReference type="HOGENOM" id="CLU_558514_0_0_1"/>
<dbReference type="InterPro" id="IPR008042">
    <property type="entry name" value="Retrotrans_Pao"/>
</dbReference>
<organism evidence="1 2">
    <name type="scientific">Strigamia maritima</name>
    <name type="common">European centipede</name>
    <name type="synonym">Geophilus maritimus</name>
    <dbReference type="NCBI Taxonomy" id="126957"/>
    <lineage>
        <taxon>Eukaryota</taxon>
        <taxon>Metazoa</taxon>
        <taxon>Ecdysozoa</taxon>
        <taxon>Arthropoda</taxon>
        <taxon>Myriapoda</taxon>
        <taxon>Chilopoda</taxon>
        <taxon>Pleurostigmophora</taxon>
        <taxon>Geophilomorpha</taxon>
        <taxon>Linotaeniidae</taxon>
        <taxon>Strigamia</taxon>
    </lineage>
</organism>
<dbReference type="Pfam" id="PF05380">
    <property type="entry name" value="Peptidase_A17"/>
    <property type="match status" value="1"/>
</dbReference>
<protein>
    <submittedName>
        <fullName evidence="1">Uncharacterized protein</fullName>
    </submittedName>
</protein>
<dbReference type="OMA" id="WASISAC"/>
<dbReference type="EnsemblMetazoa" id="SMAR006688-RA">
    <property type="protein sequence ID" value="SMAR006688-PA"/>
    <property type="gene ID" value="SMAR006688"/>
</dbReference>
<sequence length="504" mass="57915">MYFDDLTLGADSEKQVIQQSINVKSVLDEAKLPLVKWIGSTSLISKSLQDRDFHMREELDTDVPSTKLLGLVWNPNSGMITFGSLELCSLLASIYDPLGLLSPAVLELKLLMQRTWIDAIKWDDMLDEEFHHIAPVKILTLPKLELTAALLRARLCHYVEENLPFGFKIGTKRYFSDSQVALAWICSQKNVWKPYVTNRVHEICNLTTSDQWYYLSTSDNPADLLTRMDKVSELLSGTFWTEGPSNLEEIPFQSLKISDPSEERKSEVNLVAEIIDVNSEVEISRFSINAVREDGRVSRSSKIIKFRPFLDPNGFLRLGGDFALLSLEEKHPIFLHPSSKLTEHIILDSHLKTKHGEVGEVLYHLRRPYWILKRKRIIRSVLNKCLVCRRFKLEAEDPVFARRQEISKGLRASPHLYDNQSSTSRSYFFSIRRTLFSCFLTFWSTSRISNSLEIVSIINSRPLVYISESDTYKFGLTPEYFLSANMSKTLLPRPAEKIRAKDLK</sequence>